<gene>
    <name evidence="2" type="ORF">Psi02_01390</name>
</gene>
<proteinExistence type="predicted"/>
<keyword evidence="3" id="KW-1185">Reference proteome</keyword>
<evidence type="ECO:0000313" key="2">
    <source>
        <dbReference type="EMBL" id="GII43715.1"/>
    </source>
</evidence>
<dbReference type="Proteomes" id="UP000644610">
    <property type="component" value="Unassembled WGS sequence"/>
</dbReference>
<dbReference type="AlphaFoldDB" id="A0A8J3XK02"/>
<feature type="transmembrane region" description="Helical" evidence="1">
    <location>
        <begin position="16"/>
        <end position="37"/>
    </location>
</feature>
<comment type="caution">
    <text evidence="2">The sequence shown here is derived from an EMBL/GenBank/DDBJ whole genome shotgun (WGS) entry which is preliminary data.</text>
</comment>
<name>A0A8J3XK02_9ACTN</name>
<accession>A0A8J3XK02</accession>
<dbReference type="Pfam" id="PF10825">
    <property type="entry name" value="DUF2752"/>
    <property type="match status" value="1"/>
</dbReference>
<keyword evidence="1" id="KW-0472">Membrane</keyword>
<evidence type="ECO:0000313" key="3">
    <source>
        <dbReference type="Proteomes" id="UP000644610"/>
    </source>
</evidence>
<evidence type="ECO:0000256" key="1">
    <source>
        <dbReference type="SAM" id="Phobius"/>
    </source>
</evidence>
<feature type="transmembrane region" description="Helical" evidence="1">
    <location>
        <begin position="79"/>
        <end position="97"/>
    </location>
</feature>
<dbReference type="InterPro" id="IPR021215">
    <property type="entry name" value="DUF2752"/>
</dbReference>
<dbReference type="EMBL" id="BOOQ01000002">
    <property type="protein sequence ID" value="GII43715.1"/>
    <property type="molecule type" value="Genomic_DNA"/>
</dbReference>
<keyword evidence="1" id="KW-1133">Transmembrane helix</keyword>
<organism evidence="2 3">
    <name type="scientific">Planotetraspora silvatica</name>
    <dbReference type="NCBI Taxonomy" id="234614"/>
    <lineage>
        <taxon>Bacteria</taxon>
        <taxon>Bacillati</taxon>
        <taxon>Actinomycetota</taxon>
        <taxon>Actinomycetes</taxon>
        <taxon>Streptosporangiales</taxon>
        <taxon>Streptosporangiaceae</taxon>
        <taxon>Planotetraspora</taxon>
    </lineage>
</organism>
<sequence>MTQIVRQRRRVDRLRSMLAPLGVAAITGAAFAYVGAVDPNQSGHYPTCPFLFLTGLYCPGCGSLRAMHALGHADIGSALGLNPLAVATLPFLLFWWGRWTLRSWQGRPARTSLAHPAYIWGLFVVVLVFGVVRNTPFGQFLAP</sequence>
<reference evidence="2" key="1">
    <citation type="submission" date="2021-01" db="EMBL/GenBank/DDBJ databases">
        <title>Whole genome shotgun sequence of Planotetraspora silvatica NBRC 100141.</title>
        <authorList>
            <person name="Komaki H."/>
            <person name="Tamura T."/>
        </authorList>
    </citation>
    <scope>NUCLEOTIDE SEQUENCE</scope>
    <source>
        <strain evidence="2">NBRC 100141</strain>
    </source>
</reference>
<keyword evidence="1" id="KW-0812">Transmembrane</keyword>
<protein>
    <submittedName>
        <fullName evidence="2">Membrane protein</fullName>
    </submittedName>
</protein>
<dbReference type="RefSeq" id="WP_239094488.1">
    <property type="nucleotide sequence ID" value="NZ_BAAAKY010000005.1"/>
</dbReference>
<feature type="transmembrane region" description="Helical" evidence="1">
    <location>
        <begin position="117"/>
        <end position="135"/>
    </location>
</feature>